<keyword evidence="1" id="KW-0472">Membrane</keyword>
<protein>
    <submittedName>
        <fullName evidence="2">Transmembrane protein, putative</fullName>
    </submittedName>
</protein>
<name>W7X5I1_TETTS</name>
<dbReference type="KEGG" id="tet:TTHERM_000420559"/>
<keyword evidence="1 2" id="KW-0812">Transmembrane</keyword>
<gene>
    <name evidence="2" type="ORF">TTHERM_000420559</name>
</gene>
<feature type="transmembrane region" description="Helical" evidence="1">
    <location>
        <begin position="84"/>
        <end position="105"/>
    </location>
</feature>
<evidence type="ECO:0000313" key="3">
    <source>
        <dbReference type="Proteomes" id="UP000009168"/>
    </source>
</evidence>
<keyword evidence="1" id="KW-1133">Transmembrane helix</keyword>
<dbReference type="GeneID" id="24438877"/>
<reference evidence="3" key="1">
    <citation type="journal article" date="2006" name="PLoS Biol.">
        <title>Macronuclear genome sequence of the ciliate Tetrahymena thermophila, a model eukaryote.</title>
        <authorList>
            <person name="Eisen J.A."/>
            <person name="Coyne R.S."/>
            <person name="Wu M."/>
            <person name="Wu D."/>
            <person name="Thiagarajan M."/>
            <person name="Wortman J.R."/>
            <person name="Badger J.H."/>
            <person name="Ren Q."/>
            <person name="Amedeo P."/>
            <person name="Jones K.M."/>
            <person name="Tallon L.J."/>
            <person name="Delcher A.L."/>
            <person name="Salzberg S.L."/>
            <person name="Silva J.C."/>
            <person name="Haas B.J."/>
            <person name="Majoros W.H."/>
            <person name="Farzad M."/>
            <person name="Carlton J.M."/>
            <person name="Smith R.K. Jr."/>
            <person name="Garg J."/>
            <person name="Pearlman R.E."/>
            <person name="Karrer K.M."/>
            <person name="Sun L."/>
            <person name="Manning G."/>
            <person name="Elde N.C."/>
            <person name="Turkewitz A.P."/>
            <person name="Asai D.J."/>
            <person name="Wilkes D.E."/>
            <person name="Wang Y."/>
            <person name="Cai H."/>
            <person name="Collins K."/>
            <person name="Stewart B.A."/>
            <person name="Lee S.R."/>
            <person name="Wilamowska K."/>
            <person name="Weinberg Z."/>
            <person name="Ruzzo W.L."/>
            <person name="Wloga D."/>
            <person name="Gaertig J."/>
            <person name="Frankel J."/>
            <person name="Tsao C.-C."/>
            <person name="Gorovsky M.A."/>
            <person name="Keeling P.J."/>
            <person name="Waller R.F."/>
            <person name="Patron N.J."/>
            <person name="Cherry J.M."/>
            <person name="Stover N.A."/>
            <person name="Krieger C.J."/>
            <person name="del Toro C."/>
            <person name="Ryder H.F."/>
            <person name="Williamson S.C."/>
            <person name="Barbeau R.A."/>
            <person name="Hamilton E.P."/>
            <person name="Orias E."/>
        </authorList>
    </citation>
    <scope>NUCLEOTIDE SEQUENCE [LARGE SCALE GENOMIC DNA]</scope>
    <source>
        <strain evidence="3">SB210</strain>
    </source>
</reference>
<dbReference type="EMBL" id="GG662536">
    <property type="protein sequence ID" value="EWS72652.1"/>
    <property type="molecule type" value="Genomic_DNA"/>
</dbReference>
<evidence type="ECO:0000313" key="2">
    <source>
        <dbReference type="EMBL" id="EWS72652.1"/>
    </source>
</evidence>
<dbReference type="RefSeq" id="XP_012654820.1">
    <property type="nucleotide sequence ID" value="XM_012799366.1"/>
</dbReference>
<organism evidence="2 3">
    <name type="scientific">Tetrahymena thermophila (strain SB210)</name>
    <dbReference type="NCBI Taxonomy" id="312017"/>
    <lineage>
        <taxon>Eukaryota</taxon>
        <taxon>Sar</taxon>
        <taxon>Alveolata</taxon>
        <taxon>Ciliophora</taxon>
        <taxon>Intramacronucleata</taxon>
        <taxon>Oligohymenophorea</taxon>
        <taxon>Hymenostomatida</taxon>
        <taxon>Tetrahymenina</taxon>
        <taxon>Tetrahymenidae</taxon>
        <taxon>Tetrahymena</taxon>
    </lineage>
</organism>
<evidence type="ECO:0000256" key="1">
    <source>
        <dbReference type="SAM" id="Phobius"/>
    </source>
</evidence>
<sequence length="138" mass="16848">MQILQQFDFDFNSLIIYQFSYCYQLFYSYLTLKKINHYNSSSSYGQINYFDFEINCFVFSCFKRYENVSNHPLLPPFYLRILKVFTFFLFPSNFFFNQLILNFYLKLFVKKHLVMTKGTIILLKENINCDFLLLIRNL</sequence>
<dbReference type="InParanoid" id="W7X5I1"/>
<keyword evidence="3" id="KW-1185">Reference proteome</keyword>
<dbReference type="Proteomes" id="UP000009168">
    <property type="component" value="Unassembled WGS sequence"/>
</dbReference>
<accession>W7X5I1</accession>
<proteinExistence type="predicted"/>
<dbReference type="AlphaFoldDB" id="W7X5I1"/>